<dbReference type="InterPro" id="IPR011335">
    <property type="entry name" value="Restrct_endonuc-II-like"/>
</dbReference>
<comment type="similarity">
    <text evidence="1 2">Belongs to the UPF0102 family.</text>
</comment>
<dbReference type="GO" id="GO:0003676">
    <property type="term" value="F:nucleic acid binding"/>
    <property type="evidence" value="ECO:0007669"/>
    <property type="project" value="InterPro"/>
</dbReference>
<dbReference type="HAMAP" id="MF_00048">
    <property type="entry name" value="UPF0102"/>
    <property type="match status" value="1"/>
</dbReference>
<evidence type="ECO:0000256" key="1">
    <source>
        <dbReference type="ARBA" id="ARBA00006738"/>
    </source>
</evidence>
<dbReference type="EMBL" id="AKKU01000015">
    <property type="protein sequence ID" value="EIW88986.1"/>
    <property type="molecule type" value="Genomic_DNA"/>
</dbReference>
<dbReference type="Pfam" id="PF02021">
    <property type="entry name" value="UPF0102"/>
    <property type="match status" value="1"/>
</dbReference>
<dbReference type="InterPro" id="IPR003509">
    <property type="entry name" value="UPF0102_YraN-like"/>
</dbReference>
<dbReference type="NCBIfam" id="TIGR00252">
    <property type="entry name" value="YraN family protein"/>
    <property type="match status" value="1"/>
</dbReference>
<gene>
    <name evidence="3" type="ORF">AGRI_09370</name>
</gene>
<evidence type="ECO:0000313" key="3">
    <source>
        <dbReference type="EMBL" id="EIW88986.1"/>
    </source>
</evidence>
<dbReference type="AlphaFoldDB" id="I8U6P2"/>
<dbReference type="NCBIfam" id="NF009150">
    <property type="entry name" value="PRK12497.1-3"/>
    <property type="match status" value="1"/>
</dbReference>
<dbReference type="CDD" id="cd20736">
    <property type="entry name" value="PoNe_Nuclease"/>
    <property type="match status" value="1"/>
</dbReference>
<sequence length="114" mass="12989">MNTQGELYEQLAADYLAAQGLQLVSRNFQCKAGEIDLIMRQGQYWVFVEVKYRASNAYGGALAAVTRSKQLKVIRAVQLYRQLHRLGDQPCRIDVLAIEGRGPYQYNWLTNAFS</sequence>
<protein>
    <recommendedName>
        <fullName evidence="2">UPF0102 protein AGRI_09370</fullName>
    </recommendedName>
</protein>
<organism evidence="3 4">
    <name type="scientific">Alishewanella agri BL06</name>
    <dbReference type="NCBI Taxonomy" id="1195246"/>
    <lineage>
        <taxon>Bacteria</taxon>
        <taxon>Pseudomonadati</taxon>
        <taxon>Pseudomonadota</taxon>
        <taxon>Gammaproteobacteria</taxon>
        <taxon>Alteromonadales</taxon>
        <taxon>Alteromonadaceae</taxon>
        <taxon>Alishewanella</taxon>
    </lineage>
</organism>
<dbReference type="SUPFAM" id="SSF52980">
    <property type="entry name" value="Restriction endonuclease-like"/>
    <property type="match status" value="1"/>
</dbReference>
<name>I8U6P2_9ALTE</name>
<evidence type="ECO:0000313" key="4">
    <source>
        <dbReference type="Proteomes" id="UP000035062"/>
    </source>
</evidence>
<keyword evidence="4" id="KW-1185">Reference proteome</keyword>
<dbReference type="InterPro" id="IPR011856">
    <property type="entry name" value="tRNA_endonuc-like_dom_sf"/>
</dbReference>
<evidence type="ECO:0000256" key="2">
    <source>
        <dbReference type="HAMAP-Rule" id="MF_00048"/>
    </source>
</evidence>
<dbReference type="PATRIC" id="fig|1195246.3.peg.1847"/>
<proteinExistence type="inferred from homology"/>
<dbReference type="STRING" id="1195246.AGRI_09370"/>
<dbReference type="PANTHER" id="PTHR34039">
    <property type="entry name" value="UPF0102 PROTEIN YRAN"/>
    <property type="match status" value="1"/>
</dbReference>
<dbReference type="Gene3D" id="3.40.1350.10">
    <property type="match status" value="1"/>
</dbReference>
<reference evidence="3 4" key="1">
    <citation type="journal article" date="2012" name="J. Bacteriol.">
        <title>Genome Sequence of Pectin-Degrading Alishewanella agri, Isolated from Landfill Soil.</title>
        <authorList>
            <person name="Kim J."/>
            <person name="Jung J."/>
            <person name="Sung J.S."/>
            <person name="Chun J."/>
            <person name="Park W."/>
        </authorList>
    </citation>
    <scope>NUCLEOTIDE SEQUENCE [LARGE SCALE GENOMIC DNA]</scope>
    <source>
        <strain evidence="3 4">BL06</strain>
    </source>
</reference>
<accession>I8U6P2</accession>
<comment type="caution">
    <text evidence="3">The sequence shown here is derived from an EMBL/GenBank/DDBJ whole genome shotgun (WGS) entry which is preliminary data.</text>
</comment>
<dbReference type="PANTHER" id="PTHR34039:SF1">
    <property type="entry name" value="UPF0102 PROTEIN YRAN"/>
    <property type="match status" value="1"/>
</dbReference>
<dbReference type="Proteomes" id="UP000035062">
    <property type="component" value="Unassembled WGS sequence"/>
</dbReference>
<dbReference type="eggNOG" id="COG0792">
    <property type="taxonomic scope" value="Bacteria"/>
</dbReference>
<dbReference type="RefSeq" id="WP_008984721.1">
    <property type="nucleotide sequence ID" value="NZ_AKKU01000015.1"/>
</dbReference>